<dbReference type="InterPro" id="IPR029061">
    <property type="entry name" value="THDP-binding"/>
</dbReference>
<sequence>MKEMEEDLKQFCKWGSRTPGHPENFETPGVEVTTGSNCLPPHPSSMKTQVEARKGKKATSAAEHVHALCLFQNRYLQWRYANAKAEATKNVQSHTVERSFYALLVKKSEMHDSVQRKRVELGYLKKLAMLSSIMGAQMPYLDEWSTLECEYSSSLSGAIKALQDASVQLPISGNMKEQVGFPIEIGEKLASASIVLVSDMFGVVTC</sequence>
<dbReference type="GO" id="GO:0008017">
    <property type="term" value="F:microtubule binding"/>
    <property type="evidence" value="ECO:0007669"/>
    <property type="project" value="TreeGrafter"/>
</dbReference>
<proteinExistence type="inferred from homology"/>
<accession>A0AAP0EZ77</accession>
<comment type="caution">
    <text evidence="2">The sequence shown here is derived from an EMBL/GenBank/DDBJ whole genome shotgun (WGS) entry which is preliminary data.</text>
</comment>
<keyword evidence="3" id="KW-1185">Reference proteome</keyword>
<evidence type="ECO:0000256" key="1">
    <source>
        <dbReference type="ARBA" id="ARBA00010016"/>
    </source>
</evidence>
<dbReference type="EMBL" id="JBBNAG010000010">
    <property type="protein sequence ID" value="KAK9100955.1"/>
    <property type="molecule type" value="Genomic_DNA"/>
</dbReference>
<dbReference type="Proteomes" id="UP001419268">
    <property type="component" value="Unassembled WGS sequence"/>
</dbReference>
<dbReference type="SUPFAM" id="SSF52518">
    <property type="entry name" value="Thiamin diphosphate-binding fold (THDP-binding)"/>
    <property type="match status" value="1"/>
</dbReference>
<dbReference type="AlphaFoldDB" id="A0AAP0EZ77"/>
<dbReference type="GO" id="GO:0005880">
    <property type="term" value="C:nuclear microtubule"/>
    <property type="evidence" value="ECO:0007669"/>
    <property type="project" value="TreeGrafter"/>
</dbReference>
<dbReference type="Gene3D" id="3.40.50.970">
    <property type="match status" value="1"/>
</dbReference>
<gene>
    <name evidence="2" type="ORF">Scep_024385</name>
</gene>
<evidence type="ECO:0000313" key="3">
    <source>
        <dbReference type="Proteomes" id="UP001419268"/>
    </source>
</evidence>
<protein>
    <submittedName>
        <fullName evidence="2">Uncharacterized protein</fullName>
    </submittedName>
</protein>
<dbReference type="InterPro" id="IPR007573">
    <property type="entry name" value="QWRF"/>
</dbReference>
<dbReference type="GO" id="GO:0051225">
    <property type="term" value="P:spindle assembly"/>
    <property type="evidence" value="ECO:0007669"/>
    <property type="project" value="TreeGrafter"/>
</dbReference>
<organism evidence="2 3">
    <name type="scientific">Stephania cephalantha</name>
    <dbReference type="NCBI Taxonomy" id="152367"/>
    <lineage>
        <taxon>Eukaryota</taxon>
        <taxon>Viridiplantae</taxon>
        <taxon>Streptophyta</taxon>
        <taxon>Embryophyta</taxon>
        <taxon>Tracheophyta</taxon>
        <taxon>Spermatophyta</taxon>
        <taxon>Magnoliopsida</taxon>
        <taxon>Ranunculales</taxon>
        <taxon>Menispermaceae</taxon>
        <taxon>Menispermoideae</taxon>
        <taxon>Cissampelideae</taxon>
        <taxon>Stephania</taxon>
    </lineage>
</organism>
<dbReference type="GO" id="GO:0005737">
    <property type="term" value="C:cytoplasm"/>
    <property type="evidence" value="ECO:0007669"/>
    <property type="project" value="TreeGrafter"/>
</dbReference>
<dbReference type="PANTHER" id="PTHR31807">
    <property type="entry name" value="AUGMIN FAMILY MEMBER"/>
    <property type="match status" value="1"/>
</dbReference>
<name>A0AAP0EZ77_9MAGN</name>
<dbReference type="Pfam" id="PF04484">
    <property type="entry name" value="QWRF"/>
    <property type="match status" value="1"/>
</dbReference>
<reference evidence="2 3" key="1">
    <citation type="submission" date="2024-01" db="EMBL/GenBank/DDBJ databases">
        <title>Genome assemblies of Stephania.</title>
        <authorList>
            <person name="Yang L."/>
        </authorList>
    </citation>
    <scope>NUCLEOTIDE SEQUENCE [LARGE SCALE GENOMIC DNA]</scope>
    <source>
        <strain evidence="2">JXDWG</strain>
        <tissue evidence="2">Leaf</tissue>
    </source>
</reference>
<comment type="similarity">
    <text evidence="1">Belongs to the QWRF family.</text>
</comment>
<dbReference type="PANTHER" id="PTHR31807:SF6">
    <property type="entry name" value="PROTEIN ENDOSPERM DEFECTIVE 1-RELATED"/>
    <property type="match status" value="1"/>
</dbReference>
<evidence type="ECO:0000313" key="2">
    <source>
        <dbReference type="EMBL" id="KAK9100955.1"/>
    </source>
</evidence>